<feature type="domain" description="Tail specific protease" evidence="1">
    <location>
        <begin position="155"/>
        <end position="349"/>
    </location>
</feature>
<dbReference type="InterPro" id="IPR029045">
    <property type="entry name" value="ClpP/crotonase-like_dom_sf"/>
</dbReference>
<dbReference type="PANTHER" id="PTHR11261:SF3">
    <property type="entry name" value="RETINOL-BINDING PROTEIN 3"/>
    <property type="match status" value="1"/>
</dbReference>
<protein>
    <recommendedName>
        <fullName evidence="1">Tail specific protease domain-containing protein</fullName>
    </recommendedName>
</protein>
<dbReference type="Pfam" id="PF14684">
    <property type="entry name" value="Tricorn_C1"/>
    <property type="match status" value="1"/>
</dbReference>
<dbReference type="RefSeq" id="WP_189625460.1">
    <property type="nucleotide sequence ID" value="NZ_BNAF01000003.1"/>
</dbReference>
<dbReference type="InterPro" id="IPR028204">
    <property type="entry name" value="Tricorn_C1"/>
</dbReference>
<sequence>MKQQKLYFFLTVSLFFIHSIPIFGQLNRPSTITEKGLSLPEKTFEVFWKTFEDNYAFFNLRNIDWKHAYDTYRERINSSTTDDSLFNILSGMVKPFQDEHINIYTNEKEFTVEKPSRFLDEFPDSTSQAQFWSTVDTTLKNLNFSELTKIGPSENNTPLFYISETAAYGYIRSLRCYVTVETENNPKKDAKIASSYFAQIIDKFENKAAIILDIRMNEGGNDKFAYAIANNFVKKKSIGHYKQSRKGDYEDFNDLKSFYLTPARKIPFLKPLIILTNDQTASAADVLTLICKELPSTTIIGEPSSGIFSDMYAFELPNKWVVTLSNQRYYSSKMIGYEAVGVPVDIVVENAKRDIVNMFDPVLQKALERLTKQTQ</sequence>
<dbReference type="CDD" id="cd07563">
    <property type="entry name" value="Peptidase_S41_IRBP"/>
    <property type="match status" value="1"/>
</dbReference>
<proteinExistence type="predicted"/>
<accession>A0ABQ3HRQ9</accession>
<comment type="caution">
    <text evidence="2">The sequence shown here is derived from an EMBL/GenBank/DDBJ whole genome shotgun (WGS) entry which is preliminary data.</text>
</comment>
<dbReference type="InterPro" id="IPR005151">
    <property type="entry name" value="Tail-specific_protease"/>
</dbReference>
<evidence type="ECO:0000259" key="1">
    <source>
        <dbReference type="SMART" id="SM00245"/>
    </source>
</evidence>
<name>A0ABQ3HRQ9_9SPHI</name>
<organism evidence="2 3">
    <name type="scientific">Sphingobacterium griseoflavum</name>
    <dbReference type="NCBI Taxonomy" id="1474952"/>
    <lineage>
        <taxon>Bacteria</taxon>
        <taxon>Pseudomonadati</taxon>
        <taxon>Bacteroidota</taxon>
        <taxon>Sphingobacteriia</taxon>
        <taxon>Sphingobacteriales</taxon>
        <taxon>Sphingobacteriaceae</taxon>
        <taxon>Sphingobacterium</taxon>
    </lineage>
</organism>
<dbReference type="Pfam" id="PF03572">
    <property type="entry name" value="Peptidase_S41"/>
    <property type="match status" value="1"/>
</dbReference>
<dbReference type="SUPFAM" id="SSF52096">
    <property type="entry name" value="ClpP/crotonase"/>
    <property type="match status" value="1"/>
</dbReference>
<gene>
    <name evidence="2" type="ORF">GCM10017764_09330</name>
</gene>
<dbReference type="Gene3D" id="3.30.750.44">
    <property type="match status" value="1"/>
</dbReference>
<keyword evidence="3" id="KW-1185">Reference proteome</keyword>
<dbReference type="Gene3D" id="3.90.226.10">
    <property type="entry name" value="2-enoyl-CoA Hydratase, Chain A, domain 1"/>
    <property type="match status" value="1"/>
</dbReference>
<dbReference type="PANTHER" id="PTHR11261">
    <property type="entry name" value="INTERPHOTORECEPTOR RETINOID-BINDING PROTEIN"/>
    <property type="match status" value="1"/>
</dbReference>
<evidence type="ECO:0000313" key="3">
    <source>
        <dbReference type="Proteomes" id="UP000620550"/>
    </source>
</evidence>
<dbReference type="EMBL" id="BNAF01000003">
    <property type="protein sequence ID" value="GHE28884.1"/>
    <property type="molecule type" value="Genomic_DNA"/>
</dbReference>
<dbReference type="SMART" id="SM00245">
    <property type="entry name" value="TSPc"/>
    <property type="match status" value="1"/>
</dbReference>
<dbReference type="Proteomes" id="UP000620550">
    <property type="component" value="Unassembled WGS sequence"/>
</dbReference>
<evidence type="ECO:0000313" key="2">
    <source>
        <dbReference type="EMBL" id="GHE28884.1"/>
    </source>
</evidence>
<reference evidence="3" key="1">
    <citation type="journal article" date="2019" name="Int. J. Syst. Evol. Microbiol.">
        <title>The Global Catalogue of Microorganisms (GCM) 10K type strain sequencing project: providing services to taxonomists for standard genome sequencing and annotation.</title>
        <authorList>
            <consortium name="The Broad Institute Genomics Platform"/>
            <consortium name="The Broad Institute Genome Sequencing Center for Infectious Disease"/>
            <person name="Wu L."/>
            <person name="Ma J."/>
        </authorList>
    </citation>
    <scope>NUCLEOTIDE SEQUENCE [LARGE SCALE GENOMIC DNA]</scope>
    <source>
        <strain evidence="3">CGMCC 1.12966</strain>
    </source>
</reference>